<evidence type="ECO:0000313" key="4">
    <source>
        <dbReference type="EMBL" id="UOE41739.1"/>
    </source>
</evidence>
<feature type="signal peptide" evidence="2">
    <location>
        <begin position="1"/>
        <end position="23"/>
    </location>
</feature>
<gene>
    <name evidence="4" type="ORF">MTP09_03625</name>
</gene>
<feature type="chain" id="PRO_5047547687" evidence="2">
    <location>
        <begin position="24"/>
        <end position="118"/>
    </location>
</feature>
<organism evidence="4 5">
    <name type="scientific">Chryseobacterium suipulveris</name>
    <dbReference type="NCBI Taxonomy" id="2929800"/>
    <lineage>
        <taxon>Bacteria</taxon>
        <taxon>Pseudomonadati</taxon>
        <taxon>Bacteroidota</taxon>
        <taxon>Flavobacteriia</taxon>
        <taxon>Flavobacteriales</taxon>
        <taxon>Weeksellaceae</taxon>
        <taxon>Chryseobacterium group</taxon>
        <taxon>Chryseobacterium</taxon>
    </lineage>
</organism>
<dbReference type="Proteomes" id="UP000831460">
    <property type="component" value="Chromosome"/>
</dbReference>
<name>A0ABY4BS49_9FLAO</name>
<dbReference type="Pfam" id="PF18962">
    <property type="entry name" value="Por_Secre_tail"/>
    <property type="match status" value="1"/>
</dbReference>
<evidence type="ECO:0000256" key="2">
    <source>
        <dbReference type="SAM" id="SignalP"/>
    </source>
</evidence>
<feature type="domain" description="Secretion system C-terminal sorting" evidence="3">
    <location>
        <begin position="45"/>
        <end position="113"/>
    </location>
</feature>
<protein>
    <submittedName>
        <fullName evidence="4">T9SS type A sorting domain-containing protein</fullName>
    </submittedName>
</protein>
<accession>A0ABY4BS49</accession>
<proteinExistence type="predicted"/>
<evidence type="ECO:0000259" key="3">
    <source>
        <dbReference type="Pfam" id="PF18962"/>
    </source>
</evidence>
<sequence>MKKLLLFLIFIGSLTVFSEKVSAQTFVKEPTSASMKSDDGVLVAYPNPARDFIIVKSKDADLKIKSVTFYSILGMEVAQFNVNMNSGEIRLDKLRPGKYLMKYILSDGTQKVTQIVRQ</sequence>
<keyword evidence="5" id="KW-1185">Reference proteome</keyword>
<reference evidence="4 5" key="1">
    <citation type="submission" date="2022-03" db="EMBL/GenBank/DDBJ databases">
        <title>Chryseobacterium sp. isolated from particulate matters in swine house.</title>
        <authorList>
            <person name="Won M."/>
            <person name="Kim S.-J."/>
            <person name="Kwon S.-W."/>
        </authorList>
    </citation>
    <scope>NUCLEOTIDE SEQUENCE [LARGE SCALE GENOMIC DNA]</scope>
    <source>
        <strain evidence="4 5">SC2-2</strain>
    </source>
</reference>
<evidence type="ECO:0000313" key="5">
    <source>
        <dbReference type="Proteomes" id="UP000831460"/>
    </source>
</evidence>
<dbReference type="EMBL" id="CP094532">
    <property type="protein sequence ID" value="UOE41739.1"/>
    <property type="molecule type" value="Genomic_DNA"/>
</dbReference>
<dbReference type="RefSeq" id="WP_243550650.1">
    <property type="nucleotide sequence ID" value="NZ_CP094532.1"/>
</dbReference>
<dbReference type="InterPro" id="IPR026444">
    <property type="entry name" value="Secre_tail"/>
</dbReference>
<evidence type="ECO:0000256" key="1">
    <source>
        <dbReference type="ARBA" id="ARBA00022729"/>
    </source>
</evidence>
<dbReference type="NCBIfam" id="TIGR04183">
    <property type="entry name" value="Por_Secre_tail"/>
    <property type="match status" value="1"/>
</dbReference>
<keyword evidence="1 2" id="KW-0732">Signal</keyword>